<feature type="compositionally biased region" description="Basic and acidic residues" evidence="1">
    <location>
        <begin position="184"/>
        <end position="213"/>
    </location>
</feature>
<comment type="caution">
    <text evidence="4">The sequence shown here is derived from an EMBL/GenBank/DDBJ whole genome shotgun (WGS) entry which is preliminary data.</text>
</comment>
<feature type="domain" description="SEA" evidence="3">
    <location>
        <begin position="381"/>
        <end position="507"/>
    </location>
</feature>
<protein>
    <recommendedName>
        <fullName evidence="3">SEA domain-containing protein</fullName>
    </recommendedName>
</protein>
<dbReference type="InterPro" id="IPR029341">
    <property type="entry name" value="FAM21/CAPZIP"/>
</dbReference>
<dbReference type="Pfam" id="PF15255">
    <property type="entry name" value="CAP-ZIP_m"/>
    <property type="match status" value="1"/>
</dbReference>
<dbReference type="Pfam" id="PF01390">
    <property type="entry name" value="SEA"/>
    <property type="match status" value="1"/>
</dbReference>
<proteinExistence type="predicted"/>
<feature type="transmembrane region" description="Helical" evidence="2">
    <location>
        <begin position="349"/>
        <end position="372"/>
    </location>
</feature>
<dbReference type="InterPro" id="IPR033223">
    <property type="entry name" value="TTMP"/>
</dbReference>
<dbReference type="Proteomes" id="UP000438429">
    <property type="component" value="Unassembled WGS sequence"/>
</dbReference>
<dbReference type="AlphaFoldDB" id="A0A6A4S4I9"/>
<organism evidence="4 5">
    <name type="scientific">Scophthalmus maximus</name>
    <name type="common">Turbot</name>
    <name type="synonym">Psetta maxima</name>
    <dbReference type="NCBI Taxonomy" id="52904"/>
    <lineage>
        <taxon>Eukaryota</taxon>
        <taxon>Metazoa</taxon>
        <taxon>Chordata</taxon>
        <taxon>Craniata</taxon>
        <taxon>Vertebrata</taxon>
        <taxon>Euteleostomi</taxon>
        <taxon>Actinopterygii</taxon>
        <taxon>Neopterygii</taxon>
        <taxon>Teleostei</taxon>
        <taxon>Neoteleostei</taxon>
        <taxon>Acanthomorphata</taxon>
        <taxon>Carangaria</taxon>
        <taxon>Pleuronectiformes</taxon>
        <taxon>Pleuronectoidei</taxon>
        <taxon>Scophthalmidae</taxon>
        <taxon>Scophthalmus</taxon>
    </lineage>
</organism>
<dbReference type="PROSITE" id="PS50024">
    <property type="entry name" value="SEA"/>
    <property type="match status" value="1"/>
</dbReference>
<dbReference type="Gene3D" id="3.30.70.960">
    <property type="entry name" value="SEA domain"/>
    <property type="match status" value="1"/>
</dbReference>
<feature type="region of interest" description="Disordered" evidence="1">
    <location>
        <begin position="61"/>
        <end position="221"/>
    </location>
</feature>
<dbReference type="InterPro" id="IPR000082">
    <property type="entry name" value="SEA_dom"/>
</dbReference>
<dbReference type="InterPro" id="IPR036364">
    <property type="entry name" value="SEA_dom_sf"/>
</dbReference>
<dbReference type="SUPFAM" id="SSF82671">
    <property type="entry name" value="SEA domain"/>
    <property type="match status" value="1"/>
</dbReference>
<feature type="region of interest" description="Disordered" evidence="1">
    <location>
        <begin position="1"/>
        <end position="40"/>
    </location>
</feature>
<dbReference type="PANTHER" id="PTHR14636">
    <property type="entry name" value="TPA-INDUCED TRANSMEMBRANE PROTEIN"/>
    <property type="match status" value="1"/>
</dbReference>
<accession>A0A6A4S4I9</accession>
<evidence type="ECO:0000256" key="2">
    <source>
        <dbReference type="SAM" id="Phobius"/>
    </source>
</evidence>
<sequence length="507" mass="57027">MRLLEKMSFRRRPPCSLKLQNQKADNEESDKTVVSPNPFKIKMRNSSIIERLQANLALSPTALLPSPKSPEVKLPPAAPSSPSPPCSPRSPTLRPSHQSSEEEDATGFDGPPEGTPLPSFNKTRARLSFKRRPPTRQHRRSAGDEAGAYGSSLSPVELYSPKENGEEERVFDSPAEEAECGRPGSREEAKDKDDGHRDCEKTEDRVAESHPDNGEGATETHCSTRCRCAVSAVWTNRCLSDPWPGAFTVPRTKWFRLFNAHKSPLPGRDAGPGFPAGRRQQQLTNMEFELQAMIGNGNDDQVAGNNGVLLLSGCEAEAQRNQKNKYSHREMSAMCRIREELNMKVFRKLTVWMVLVFILFLIVGVIIISLVVCSAIHKDVDEEFDRSSFNVSLYFNGSFQLPNLVFTEELSSESQALTDELQLKVVDLYKASPALERYFSKADIYALRNGSVIADYQLTFVMPEDDQLRNFTLSREMVYNVFRQFLYDQEPNDSGPTYIDRLSLTMF</sequence>
<evidence type="ECO:0000313" key="4">
    <source>
        <dbReference type="EMBL" id="KAF0030116.1"/>
    </source>
</evidence>
<keyword evidence="2" id="KW-1133">Transmembrane helix</keyword>
<reference evidence="4 5" key="1">
    <citation type="submission" date="2019-06" db="EMBL/GenBank/DDBJ databases">
        <title>Draft genomes of female and male turbot (Scophthalmus maximus).</title>
        <authorList>
            <person name="Xu H."/>
            <person name="Xu X.-W."/>
            <person name="Shao C."/>
            <person name="Chen S."/>
        </authorList>
    </citation>
    <scope>NUCLEOTIDE SEQUENCE [LARGE SCALE GENOMIC DNA]</scope>
    <source>
        <strain evidence="4">Ysfricsl-2016a</strain>
        <tissue evidence="4">Blood</tissue>
    </source>
</reference>
<keyword evidence="2" id="KW-0812">Transmembrane</keyword>
<evidence type="ECO:0000259" key="3">
    <source>
        <dbReference type="PROSITE" id="PS50024"/>
    </source>
</evidence>
<dbReference type="PANTHER" id="PTHR14636:SF1">
    <property type="entry name" value="TPA-INDUCED TRANSMEMBRANE PROTEIN"/>
    <property type="match status" value="1"/>
</dbReference>
<evidence type="ECO:0000313" key="5">
    <source>
        <dbReference type="Proteomes" id="UP000438429"/>
    </source>
</evidence>
<evidence type="ECO:0000256" key="1">
    <source>
        <dbReference type="SAM" id="MobiDB-lite"/>
    </source>
</evidence>
<name>A0A6A4S4I9_SCOMX</name>
<gene>
    <name evidence="4" type="ORF">F2P81_016847</name>
</gene>
<keyword evidence="2" id="KW-0472">Membrane</keyword>
<feature type="compositionally biased region" description="Pro residues" evidence="1">
    <location>
        <begin position="76"/>
        <end position="88"/>
    </location>
</feature>
<dbReference type="EMBL" id="VEVO01000015">
    <property type="protein sequence ID" value="KAF0030116.1"/>
    <property type="molecule type" value="Genomic_DNA"/>
</dbReference>
<feature type="compositionally biased region" description="Basic residues" evidence="1">
    <location>
        <begin position="123"/>
        <end position="140"/>
    </location>
</feature>